<dbReference type="InterPro" id="IPR037185">
    <property type="entry name" value="EmrE-like"/>
</dbReference>
<accession>A0A0A2VCS6</accession>
<reference evidence="7 8" key="1">
    <citation type="submission" date="2013-08" db="EMBL/GenBank/DDBJ databases">
        <title>Genome of Pontibacillus chungwhensis.</title>
        <authorList>
            <person name="Wang Q."/>
            <person name="Wang G."/>
        </authorList>
    </citation>
    <scope>NUCLEOTIDE SEQUENCE [LARGE SCALE GENOMIC DNA]</scope>
    <source>
        <strain evidence="7 8">BH030062</strain>
    </source>
</reference>
<keyword evidence="2" id="KW-1003">Cell membrane</keyword>
<protein>
    <submittedName>
        <fullName evidence="7">Membrane protein</fullName>
    </submittedName>
</protein>
<dbReference type="PANTHER" id="PTHR30561">
    <property type="entry name" value="SMR FAMILY PROTON-DEPENDENT DRUG EFFLUX TRANSPORTER SUGE"/>
    <property type="match status" value="1"/>
</dbReference>
<proteinExistence type="predicted"/>
<keyword evidence="8" id="KW-1185">Reference proteome</keyword>
<evidence type="ECO:0000256" key="4">
    <source>
        <dbReference type="ARBA" id="ARBA00022989"/>
    </source>
</evidence>
<dbReference type="Proteomes" id="UP000030153">
    <property type="component" value="Unassembled WGS sequence"/>
</dbReference>
<sequence length="115" mass="12489">MNRFKQSIRENRKGILLMTLAAFLTSLGQMFWKLSGAGMNPELIGGFIFYFLGAVLMILSFRFGSLSVLHPLLSLGYVFALFLGVFLVGETIETVHVLGVLLIIGGVVLIGGGDH</sequence>
<comment type="caution">
    <text evidence="7">The sequence shown here is derived from an EMBL/GenBank/DDBJ whole genome shotgun (WGS) entry which is preliminary data.</text>
</comment>
<dbReference type="AlphaFoldDB" id="A0A0A2VCS6"/>
<evidence type="ECO:0000256" key="6">
    <source>
        <dbReference type="SAM" id="Phobius"/>
    </source>
</evidence>
<dbReference type="GO" id="GO:0022857">
    <property type="term" value="F:transmembrane transporter activity"/>
    <property type="evidence" value="ECO:0007669"/>
    <property type="project" value="InterPro"/>
</dbReference>
<organism evidence="7 8">
    <name type="scientific">Pontibacillus chungwhensis BH030062</name>
    <dbReference type="NCBI Taxonomy" id="1385513"/>
    <lineage>
        <taxon>Bacteria</taxon>
        <taxon>Bacillati</taxon>
        <taxon>Bacillota</taxon>
        <taxon>Bacilli</taxon>
        <taxon>Bacillales</taxon>
        <taxon>Bacillaceae</taxon>
        <taxon>Pontibacillus</taxon>
    </lineage>
</organism>
<dbReference type="GO" id="GO:0005886">
    <property type="term" value="C:plasma membrane"/>
    <property type="evidence" value="ECO:0007669"/>
    <property type="project" value="UniProtKB-SubCell"/>
</dbReference>
<keyword evidence="3 6" id="KW-0812">Transmembrane</keyword>
<evidence type="ECO:0000313" key="7">
    <source>
        <dbReference type="EMBL" id="KGP91450.1"/>
    </source>
</evidence>
<feature type="transmembrane region" description="Helical" evidence="6">
    <location>
        <begin position="95"/>
        <end position="113"/>
    </location>
</feature>
<gene>
    <name evidence="7" type="ORF">N780_19740</name>
</gene>
<evidence type="ECO:0000313" key="8">
    <source>
        <dbReference type="Proteomes" id="UP000030153"/>
    </source>
</evidence>
<dbReference type="InterPro" id="IPR000390">
    <property type="entry name" value="Small_drug/metabolite_transptr"/>
</dbReference>
<dbReference type="PANTHER" id="PTHR30561:SF9">
    <property type="entry name" value="4-AMINO-4-DEOXY-L-ARABINOSE-PHOSPHOUNDECAPRENOL FLIPPASE SUBUNIT ARNF-RELATED"/>
    <property type="match status" value="1"/>
</dbReference>
<comment type="subcellular location">
    <subcellularLocation>
        <location evidence="1">Cell membrane</location>
        <topology evidence="1">Multi-pass membrane protein</topology>
    </subcellularLocation>
</comment>
<feature type="transmembrane region" description="Helical" evidence="6">
    <location>
        <begin position="44"/>
        <end position="61"/>
    </location>
</feature>
<dbReference type="OrthoDB" id="3732386at2"/>
<name>A0A0A2VCS6_9BACI</name>
<keyword evidence="4 6" id="KW-1133">Transmembrane helix</keyword>
<evidence type="ECO:0000256" key="2">
    <source>
        <dbReference type="ARBA" id="ARBA00022475"/>
    </source>
</evidence>
<dbReference type="RefSeq" id="WP_036783124.1">
    <property type="nucleotide sequence ID" value="NZ_AVBG01000006.1"/>
</dbReference>
<feature type="transmembrane region" description="Helical" evidence="6">
    <location>
        <begin position="68"/>
        <end position="89"/>
    </location>
</feature>
<dbReference type="STRING" id="1385513.N780_19740"/>
<keyword evidence="5 6" id="KW-0472">Membrane</keyword>
<dbReference type="EMBL" id="AVBG01000006">
    <property type="protein sequence ID" value="KGP91450.1"/>
    <property type="molecule type" value="Genomic_DNA"/>
</dbReference>
<evidence type="ECO:0000256" key="5">
    <source>
        <dbReference type="ARBA" id="ARBA00023136"/>
    </source>
</evidence>
<dbReference type="SUPFAM" id="SSF103481">
    <property type="entry name" value="Multidrug resistance efflux transporter EmrE"/>
    <property type="match status" value="1"/>
</dbReference>
<evidence type="ECO:0000256" key="1">
    <source>
        <dbReference type="ARBA" id="ARBA00004651"/>
    </source>
</evidence>
<evidence type="ECO:0000256" key="3">
    <source>
        <dbReference type="ARBA" id="ARBA00022692"/>
    </source>
</evidence>
<dbReference type="eggNOG" id="COG2076">
    <property type="taxonomic scope" value="Bacteria"/>
</dbReference>
<dbReference type="Gene3D" id="1.10.3730.20">
    <property type="match status" value="1"/>
</dbReference>